<accession>A0ABN6S950</accession>
<sequence length="205" mass="24199">MASLIPASSIASDYNQYCSKYYNKYRDIRYWAKVNISVSDFYYNSGAIKSLKLGSKSSVGVYHVADNLKKYYFHEFERLIKKDLPYHDTTKGYNKRFNKIYSKYKNDKNFFDKLDAYEIAWRESKFGTNPAALYCSIKISRTEFPILLLIQTNIVTNDTLTNYWTEAEEDLEYSDPEFVNDTIKKILTKQLTSWQRKLKQMNSCP</sequence>
<reference evidence="1 2" key="1">
    <citation type="submission" date="2022-08" db="EMBL/GenBank/DDBJ databases">
        <title>Genome Sequence of the sulphate-reducing bacterium, Pseudodesulfovibrio sp. SYK.</title>
        <authorList>
            <person name="Kondo R."/>
            <person name="Kataoka T."/>
        </authorList>
    </citation>
    <scope>NUCLEOTIDE SEQUENCE [LARGE SCALE GENOMIC DNA]</scope>
    <source>
        <strain evidence="1 2">SYK</strain>
    </source>
</reference>
<gene>
    <name evidence="1" type="ORF">SYK_32020</name>
</gene>
<organism evidence="1 2">
    <name type="scientific">Pseudodesulfovibrio nedwellii</name>
    <dbReference type="NCBI Taxonomy" id="2973072"/>
    <lineage>
        <taxon>Bacteria</taxon>
        <taxon>Pseudomonadati</taxon>
        <taxon>Thermodesulfobacteriota</taxon>
        <taxon>Desulfovibrionia</taxon>
        <taxon>Desulfovibrionales</taxon>
        <taxon>Desulfovibrionaceae</taxon>
    </lineage>
</organism>
<name>A0ABN6S950_9BACT</name>
<evidence type="ECO:0000313" key="2">
    <source>
        <dbReference type="Proteomes" id="UP001317742"/>
    </source>
</evidence>
<evidence type="ECO:0000313" key="1">
    <source>
        <dbReference type="EMBL" id="BDQ38842.1"/>
    </source>
</evidence>
<protein>
    <submittedName>
        <fullName evidence="1">Uncharacterized protein</fullName>
    </submittedName>
</protein>
<proteinExistence type="predicted"/>
<dbReference type="Proteomes" id="UP001317742">
    <property type="component" value="Chromosome"/>
</dbReference>
<keyword evidence="2" id="KW-1185">Reference proteome</keyword>
<dbReference type="EMBL" id="AP026709">
    <property type="protein sequence ID" value="BDQ38842.1"/>
    <property type="molecule type" value="Genomic_DNA"/>
</dbReference>